<feature type="compositionally biased region" description="Polar residues" evidence="1">
    <location>
        <begin position="486"/>
        <end position="495"/>
    </location>
</feature>
<protein>
    <submittedName>
        <fullName evidence="3">Uncharacterized protein</fullName>
    </submittedName>
</protein>
<dbReference type="Proteomes" id="UP001212997">
    <property type="component" value="Unassembled WGS sequence"/>
</dbReference>
<evidence type="ECO:0000256" key="2">
    <source>
        <dbReference type="SAM" id="SignalP"/>
    </source>
</evidence>
<accession>A0AAD5YA16</accession>
<evidence type="ECO:0000313" key="3">
    <source>
        <dbReference type="EMBL" id="KAJ3474779.1"/>
    </source>
</evidence>
<feature type="compositionally biased region" description="Gly residues" evidence="1">
    <location>
        <begin position="220"/>
        <end position="229"/>
    </location>
</feature>
<feature type="compositionally biased region" description="Gly residues" evidence="1">
    <location>
        <begin position="366"/>
        <end position="379"/>
    </location>
</feature>
<feature type="region of interest" description="Disordered" evidence="1">
    <location>
        <begin position="342"/>
        <end position="516"/>
    </location>
</feature>
<name>A0AAD5YA16_9APHY</name>
<feature type="compositionally biased region" description="Basic and acidic residues" evidence="1">
    <location>
        <begin position="80"/>
        <end position="95"/>
    </location>
</feature>
<feature type="signal peptide" evidence="2">
    <location>
        <begin position="1"/>
        <end position="22"/>
    </location>
</feature>
<feature type="compositionally biased region" description="Low complexity" evidence="1">
    <location>
        <begin position="416"/>
        <end position="428"/>
    </location>
</feature>
<feature type="compositionally biased region" description="Low complexity" evidence="1">
    <location>
        <begin position="503"/>
        <end position="512"/>
    </location>
</feature>
<organism evidence="3 4">
    <name type="scientific">Meripilus lineatus</name>
    <dbReference type="NCBI Taxonomy" id="2056292"/>
    <lineage>
        <taxon>Eukaryota</taxon>
        <taxon>Fungi</taxon>
        <taxon>Dikarya</taxon>
        <taxon>Basidiomycota</taxon>
        <taxon>Agaricomycotina</taxon>
        <taxon>Agaricomycetes</taxon>
        <taxon>Polyporales</taxon>
        <taxon>Meripilaceae</taxon>
        <taxon>Meripilus</taxon>
    </lineage>
</organism>
<feature type="chain" id="PRO_5041902141" evidence="2">
    <location>
        <begin position="23"/>
        <end position="624"/>
    </location>
</feature>
<proteinExistence type="predicted"/>
<feature type="region of interest" description="Disordered" evidence="1">
    <location>
        <begin position="185"/>
        <end position="260"/>
    </location>
</feature>
<keyword evidence="4" id="KW-1185">Reference proteome</keyword>
<feature type="compositionally biased region" description="Polar residues" evidence="1">
    <location>
        <begin position="59"/>
        <end position="68"/>
    </location>
</feature>
<dbReference type="EMBL" id="JANAWD010000984">
    <property type="protein sequence ID" value="KAJ3474779.1"/>
    <property type="molecule type" value="Genomic_DNA"/>
</dbReference>
<feature type="compositionally biased region" description="Basic and acidic residues" evidence="1">
    <location>
        <begin position="251"/>
        <end position="260"/>
    </location>
</feature>
<evidence type="ECO:0000256" key="1">
    <source>
        <dbReference type="SAM" id="MobiDB-lite"/>
    </source>
</evidence>
<dbReference type="AlphaFoldDB" id="A0AAD5YA16"/>
<comment type="caution">
    <text evidence="3">The sequence shown here is derived from an EMBL/GenBank/DDBJ whole genome shotgun (WGS) entry which is preliminary data.</text>
</comment>
<keyword evidence="2" id="KW-0732">Signal</keyword>
<sequence>MFANVKFAALFTLVVLAVPSFSAPIPASEILPAPTAVPVMYEFLEAAYTARSERCPSNPIAQRSDSNGPQGGRVFPDVVDPEKREPRKPPTDHAKPAGPPQTPGARRDDPYSNGIGSMSMMPDGLQQVAQDLTNKMNAMQIANNLNQLMGNMGRELDHRADDNKVNAQAPDDLSRFVSFMNHWAPNAHQQEVGHGRRDDPSYDPPREGGALADMMTQAFGLGGGSGPAGGYASLGRRDDGAKQKAQPPHSPDSKVAKEPRDGWSDIIRAMGGASSMGSQGLGATTVGQRDEAQHPFSPHFPEQPRDGWADILRAMGGASTLSNGLGASSAGNGLGASTVRWRDEQEPATHAPEIPRNRFSNSVQGYNGGSGMGGSGMGSSGMMSSRDNQKPLTHAPETPRNRFSNSVQGSGGGSGMSSNGMGNSGMMSSRDEQKPATHAPEAPRNWFSSTVGSYRGGSGMSSSGMGSSGVGQRDEQKPATHAPETPRNQFSTTVSGFRDRLDMGSGSMTTSGVGHRSVHEARDLEGKAATKTTPHHTDGSGEVIRPFIQRSAQIAKRVMDLGCTGLEGEDAIKCSGSKPIARLTHIQRASDMILNEVRNNKELLSAARDLVEKMKRALDEESAR</sequence>
<reference evidence="3" key="1">
    <citation type="submission" date="2022-07" db="EMBL/GenBank/DDBJ databases">
        <title>Genome Sequence of Physisporinus lineatus.</title>
        <authorList>
            <person name="Buettner E."/>
        </authorList>
    </citation>
    <scope>NUCLEOTIDE SEQUENCE</scope>
    <source>
        <strain evidence="3">VT162</strain>
    </source>
</reference>
<feature type="compositionally biased region" description="Basic and acidic residues" evidence="1">
    <location>
        <begin position="191"/>
        <end position="206"/>
    </location>
</feature>
<gene>
    <name evidence="3" type="ORF">NLI96_g12259</name>
</gene>
<feature type="region of interest" description="Disordered" evidence="1">
    <location>
        <begin position="56"/>
        <end position="121"/>
    </location>
</feature>
<evidence type="ECO:0000313" key="4">
    <source>
        <dbReference type="Proteomes" id="UP001212997"/>
    </source>
</evidence>